<evidence type="ECO:0000313" key="2">
    <source>
        <dbReference type="EMBL" id="GAA1625631.1"/>
    </source>
</evidence>
<dbReference type="SUPFAM" id="SSF56601">
    <property type="entry name" value="beta-lactamase/transpeptidase-like"/>
    <property type="match status" value="1"/>
</dbReference>
<keyword evidence="3" id="KW-1185">Reference proteome</keyword>
<evidence type="ECO:0000313" key="3">
    <source>
        <dbReference type="Proteomes" id="UP001501319"/>
    </source>
</evidence>
<proteinExistence type="predicted"/>
<dbReference type="InterPro" id="IPR012338">
    <property type="entry name" value="Beta-lactam/transpept-like"/>
</dbReference>
<comment type="caution">
    <text evidence="2">The sequence shown here is derived from an EMBL/GenBank/DDBJ whole genome shotgun (WGS) entry which is preliminary data.</text>
</comment>
<accession>A0ABN2F138</accession>
<dbReference type="Proteomes" id="UP001501319">
    <property type="component" value="Unassembled WGS sequence"/>
</dbReference>
<dbReference type="RefSeq" id="WP_344109615.1">
    <property type="nucleotide sequence ID" value="NZ_BAAANE010000003.1"/>
</dbReference>
<name>A0ABN2F138_9ACTN</name>
<evidence type="ECO:0000256" key="1">
    <source>
        <dbReference type="SAM" id="SignalP"/>
    </source>
</evidence>
<dbReference type="Gene3D" id="3.40.710.10">
    <property type="entry name" value="DD-peptidase/beta-lactamase superfamily"/>
    <property type="match status" value="1"/>
</dbReference>
<evidence type="ECO:0008006" key="4">
    <source>
        <dbReference type="Google" id="ProtNLM"/>
    </source>
</evidence>
<protein>
    <recommendedName>
        <fullName evidence="4">SH3 domain-containing protein</fullName>
    </recommendedName>
</protein>
<gene>
    <name evidence="2" type="ORF">GCM10009744_11830</name>
</gene>
<keyword evidence="1" id="KW-0732">Signal</keyword>
<organism evidence="2 3">
    <name type="scientific">Kribbella alba</name>
    <dbReference type="NCBI Taxonomy" id="190197"/>
    <lineage>
        <taxon>Bacteria</taxon>
        <taxon>Bacillati</taxon>
        <taxon>Actinomycetota</taxon>
        <taxon>Actinomycetes</taxon>
        <taxon>Propionibacteriales</taxon>
        <taxon>Kribbellaceae</taxon>
        <taxon>Kribbella</taxon>
    </lineage>
</organism>
<dbReference type="EMBL" id="BAAANE010000003">
    <property type="protein sequence ID" value="GAA1625631.1"/>
    <property type="molecule type" value="Genomic_DNA"/>
</dbReference>
<feature type="chain" id="PRO_5045350729" description="SH3 domain-containing protein" evidence="1">
    <location>
        <begin position="31"/>
        <end position="371"/>
    </location>
</feature>
<sequence length="371" mass="39264">MKLLRSGLSAVLAGSSVIWLTAAVSPTGSAATTTAAADAVVVPPGVTAGVAVFDRQTGQFTEQLNPDLQFRSASVVKLLIVLDFLWNRGPSYEIPAADKTRLDVMLRSSDDDAASYYWEQLGGGKIIDRMVPRLGLTHTARPPATHPGFWGYVALTAGDTVRIYRYLLDQAPAPVRDYVLGNLHQATRYGTDGFDQYFGIASVFDPAFSIKQGWSGFSSSTSARAKPKTDAVDLTSEALHTTGTVGAGDRTIVAVYTLHPDGTAYGKAYTDLTRLTRTLTVPGGARTPGSWLTTSGSGVRVRTGPTTAGAVLGTLPSGVDVLVSCQKKGQLIDAPPRSSDWWAYLPKYGGYVTNVYVGSGAPKLPGVPDCQ</sequence>
<feature type="signal peptide" evidence="1">
    <location>
        <begin position="1"/>
        <end position="30"/>
    </location>
</feature>
<reference evidence="2 3" key="1">
    <citation type="journal article" date="2019" name="Int. J. Syst. Evol. Microbiol.">
        <title>The Global Catalogue of Microorganisms (GCM) 10K type strain sequencing project: providing services to taxonomists for standard genome sequencing and annotation.</title>
        <authorList>
            <consortium name="The Broad Institute Genomics Platform"/>
            <consortium name="The Broad Institute Genome Sequencing Center for Infectious Disease"/>
            <person name="Wu L."/>
            <person name="Ma J."/>
        </authorList>
    </citation>
    <scope>NUCLEOTIDE SEQUENCE [LARGE SCALE GENOMIC DNA]</scope>
    <source>
        <strain evidence="2 3">JCM 14306</strain>
    </source>
</reference>